<dbReference type="PROSITE" id="PS50048">
    <property type="entry name" value="ZN2_CY6_FUNGAL_2"/>
    <property type="match status" value="1"/>
</dbReference>
<dbReference type="PANTHER" id="PTHR37534">
    <property type="entry name" value="TRANSCRIPTIONAL ACTIVATOR PROTEIN UGA3"/>
    <property type="match status" value="1"/>
</dbReference>
<evidence type="ECO:0000313" key="5">
    <source>
        <dbReference type="EMBL" id="KAH6886171.1"/>
    </source>
</evidence>
<dbReference type="GO" id="GO:0000981">
    <property type="term" value="F:DNA-binding transcription factor activity, RNA polymerase II-specific"/>
    <property type="evidence" value="ECO:0007669"/>
    <property type="project" value="InterPro"/>
</dbReference>
<dbReference type="CDD" id="cd00067">
    <property type="entry name" value="GAL4"/>
    <property type="match status" value="1"/>
</dbReference>
<reference evidence="5 6" key="1">
    <citation type="journal article" date="2021" name="Nat. Commun.">
        <title>Genetic determinants of endophytism in the Arabidopsis root mycobiome.</title>
        <authorList>
            <person name="Mesny F."/>
            <person name="Miyauchi S."/>
            <person name="Thiergart T."/>
            <person name="Pickel B."/>
            <person name="Atanasova L."/>
            <person name="Karlsson M."/>
            <person name="Huettel B."/>
            <person name="Barry K.W."/>
            <person name="Haridas S."/>
            <person name="Chen C."/>
            <person name="Bauer D."/>
            <person name="Andreopoulos W."/>
            <person name="Pangilinan J."/>
            <person name="LaButti K."/>
            <person name="Riley R."/>
            <person name="Lipzen A."/>
            <person name="Clum A."/>
            <person name="Drula E."/>
            <person name="Henrissat B."/>
            <person name="Kohler A."/>
            <person name="Grigoriev I.V."/>
            <person name="Martin F.M."/>
            <person name="Hacquard S."/>
        </authorList>
    </citation>
    <scope>NUCLEOTIDE SEQUENCE [LARGE SCALE GENOMIC DNA]</scope>
    <source>
        <strain evidence="5 6">MPI-CAGE-CH-0241</strain>
    </source>
</reference>
<evidence type="ECO:0000256" key="1">
    <source>
        <dbReference type="ARBA" id="ARBA00004123"/>
    </source>
</evidence>
<dbReference type="SMART" id="SM00066">
    <property type="entry name" value="GAL4"/>
    <property type="match status" value="1"/>
</dbReference>
<evidence type="ECO:0000259" key="4">
    <source>
        <dbReference type="PROSITE" id="PS50048"/>
    </source>
</evidence>
<dbReference type="GO" id="GO:0000976">
    <property type="term" value="F:transcription cis-regulatory region binding"/>
    <property type="evidence" value="ECO:0007669"/>
    <property type="project" value="TreeGrafter"/>
</dbReference>
<dbReference type="InterPro" id="IPR021858">
    <property type="entry name" value="Fun_TF"/>
</dbReference>
<dbReference type="Proteomes" id="UP000777438">
    <property type="component" value="Unassembled WGS sequence"/>
</dbReference>
<comment type="subcellular location">
    <subcellularLocation>
        <location evidence="1">Nucleus</location>
    </subcellularLocation>
</comment>
<evidence type="ECO:0000313" key="6">
    <source>
        <dbReference type="Proteomes" id="UP000777438"/>
    </source>
</evidence>
<dbReference type="GO" id="GO:0005634">
    <property type="term" value="C:nucleus"/>
    <property type="evidence" value="ECO:0007669"/>
    <property type="project" value="UniProtKB-SubCell"/>
</dbReference>
<evidence type="ECO:0000256" key="2">
    <source>
        <dbReference type="ARBA" id="ARBA00023242"/>
    </source>
</evidence>
<name>A0A9P8VZM0_9HYPO</name>
<dbReference type="Pfam" id="PF00172">
    <property type="entry name" value="Zn_clus"/>
    <property type="match status" value="1"/>
</dbReference>
<dbReference type="InterPro" id="IPR001138">
    <property type="entry name" value="Zn2Cys6_DnaBD"/>
</dbReference>
<feature type="compositionally biased region" description="Basic residues" evidence="3">
    <location>
        <begin position="61"/>
        <end position="77"/>
    </location>
</feature>
<feature type="domain" description="Zn(2)-C6 fungal-type" evidence="4">
    <location>
        <begin position="18"/>
        <end position="46"/>
    </location>
</feature>
<dbReference type="SUPFAM" id="SSF57701">
    <property type="entry name" value="Zn2/Cys6 DNA-binding domain"/>
    <property type="match status" value="1"/>
</dbReference>
<dbReference type="GO" id="GO:0008270">
    <property type="term" value="F:zinc ion binding"/>
    <property type="evidence" value="ECO:0007669"/>
    <property type="project" value="InterPro"/>
</dbReference>
<keyword evidence="6" id="KW-1185">Reference proteome</keyword>
<dbReference type="PROSITE" id="PS00463">
    <property type="entry name" value="ZN2_CY6_FUNGAL_1"/>
    <property type="match status" value="1"/>
</dbReference>
<keyword evidence="2" id="KW-0539">Nucleus</keyword>
<organism evidence="5 6">
    <name type="scientific">Thelonectria olida</name>
    <dbReference type="NCBI Taxonomy" id="1576542"/>
    <lineage>
        <taxon>Eukaryota</taxon>
        <taxon>Fungi</taxon>
        <taxon>Dikarya</taxon>
        <taxon>Ascomycota</taxon>
        <taxon>Pezizomycotina</taxon>
        <taxon>Sordariomycetes</taxon>
        <taxon>Hypocreomycetidae</taxon>
        <taxon>Hypocreales</taxon>
        <taxon>Nectriaceae</taxon>
        <taxon>Thelonectria</taxon>
    </lineage>
</organism>
<dbReference type="OrthoDB" id="3251668at2759"/>
<proteinExistence type="predicted"/>
<dbReference type="InterPro" id="IPR036864">
    <property type="entry name" value="Zn2-C6_fun-type_DNA-bd_sf"/>
</dbReference>
<sequence length="563" mass="63541">LPTLLTNTRPPSRRTRDGCWTCRSRKKKCGSDNIPCPNCARLGLKCERETRLVWEDDTRRTGMRRRGPARQRAQKKLRQPECSSSKDERPSERRQSSASMPPYQELIRRKPRLHGVSTWPFELDNVETRLLDHYIQRFSREYPTCSGPTNPFLRIFLPLSMESRTVLDALLALSGVQSWENGGFVFPKAMLKLRQRALRGCVDLTSQLLESNHDSKDNGELSLAAGFHLSDMNLAGNIAITQQGNFLRLLASCVLLLLYEKLAGEGERNGSPHLHFFARMAPSRLVLAITSEPARHAAAHPWGEAYRFLSSLFFYNDLVQSTSLGTPTLSQFYLGNTGLPFRDCELESENPGCESGRSRFFFPHLIARISSGDLSVTEANIAAWDGRLDWFPSYALFPPATRQLHQRLPIGDRAAVLEAAFRDLGSFTKASNWSETAAISELYRAAATIYKKQCALRRLPKTQGIDDKTTQMGNLPSWAAQLLAILTPASPFDNALLWPIGIFAKELTASHRQERDCVINKLESLERRFKMKHFCCVRQHLLKSWAMKDIGLGCEDDEAILLG</sequence>
<dbReference type="EMBL" id="JAGPYM010000016">
    <property type="protein sequence ID" value="KAH6886171.1"/>
    <property type="molecule type" value="Genomic_DNA"/>
</dbReference>
<dbReference type="GO" id="GO:0045944">
    <property type="term" value="P:positive regulation of transcription by RNA polymerase II"/>
    <property type="evidence" value="ECO:0007669"/>
    <property type="project" value="TreeGrafter"/>
</dbReference>
<dbReference type="Pfam" id="PF11951">
    <property type="entry name" value="Fungal_trans_2"/>
    <property type="match status" value="2"/>
</dbReference>
<accession>A0A9P8VZM0</accession>
<feature type="non-terminal residue" evidence="5">
    <location>
        <position position="563"/>
    </location>
</feature>
<comment type="caution">
    <text evidence="5">The sequence shown here is derived from an EMBL/GenBank/DDBJ whole genome shotgun (WGS) entry which is preliminary data.</text>
</comment>
<protein>
    <submittedName>
        <fullName evidence="5">Fungal-specific transcription factor domain-containing protein</fullName>
    </submittedName>
</protein>
<gene>
    <name evidence="5" type="ORF">B0T10DRAFT_575838</name>
</gene>
<dbReference type="PANTHER" id="PTHR37534:SF49">
    <property type="entry name" value="LYSINE BIOSYNTHESIS REGULATORY PROTEIN LYS14"/>
    <property type="match status" value="1"/>
</dbReference>
<feature type="region of interest" description="Disordered" evidence="3">
    <location>
        <begin position="58"/>
        <end position="106"/>
    </location>
</feature>
<evidence type="ECO:0000256" key="3">
    <source>
        <dbReference type="SAM" id="MobiDB-lite"/>
    </source>
</evidence>
<dbReference type="AlphaFoldDB" id="A0A9P8VZM0"/>
<feature type="compositionally biased region" description="Basic and acidic residues" evidence="3">
    <location>
        <begin position="84"/>
        <end position="95"/>
    </location>
</feature>